<reference evidence="1 2" key="1">
    <citation type="submission" date="2019-01" db="EMBL/GenBank/DDBJ databases">
        <title>Genomes sequencing and comparative genomics of infectious freshwater microsporidia, Cucumispora dikerogammari and Thelohania contejeani.</title>
        <authorList>
            <person name="Cormier A."/>
            <person name="Giraud I."/>
            <person name="Wattier R."/>
            <person name="Teixeira M."/>
            <person name="Grandjean F."/>
            <person name="Rigaud T."/>
            <person name="Cordaux R."/>
        </authorList>
    </citation>
    <scope>NUCLEOTIDE SEQUENCE [LARGE SCALE GENOMIC DNA]</scope>
    <source>
        <strain evidence="1">T1</strain>
        <tissue evidence="1">Spores</tissue>
    </source>
</reference>
<evidence type="ECO:0000313" key="1">
    <source>
        <dbReference type="EMBL" id="KAF7683202.1"/>
    </source>
</evidence>
<gene>
    <name evidence="1" type="ORF">TCON_1583</name>
</gene>
<sequence length="110" mass="13472">MENERFEIWVDRRIRTDILLKIIDQIYLFRIKRKNEIILVEVGITSQDNRHIVEIETKRKYNFLANVLCLLCKAKIKIIIYVMTWDEVVIKYHRNYLKELNIITTIEDYI</sequence>
<proteinExistence type="predicted"/>
<keyword evidence="2" id="KW-1185">Reference proteome</keyword>
<dbReference type="Proteomes" id="UP001516464">
    <property type="component" value="Unassembled WGS sequence"/>
</dbReference>
<name>A0ABQ7HYE4_9MICR</name>
<evidence type="ECO:0000313" key="2">
    <source>
        <dbReference type="Proteomes" id="UP001516464"/>
    </source>
</evidence>
<comment type="caution">
    <text evidence="1">The sequence shown here is derived from an EMBL/GenBank/DDBJ whole genome shotgun (WGS) entry which is preliminary data.</text>
</comment>
<accession>A0ABQ7HYE4</accession>
<organism evidence="1 2">
    <name type="scientific">Astathelohania contejeani</name>
    <dbReference type="NCBI Taxonomy" id="164912"/>
    <lineage>
        <taxon>Eukaryota</taxon>
        <taxon>Fungi</taxon>
        <taxon>Fungi incertae sedis</taxon>
        <taxon>Microsporidia</taxon>
        <taxon>Astathelohaniidae</taxon>
        <taxon>Astathelohania</taxon>
    </lineage>
</organism>
<protein>
    <submittedName>
        <fullName evidence="1">Uncharacterized protein</fullName>
    </submittedName>
</protein>
<dbReference type="EMBL" id="SBIQ01000115">
    <property type="protein sequence ID" value="KAF7683202.1"/>
    <property type="molecule type" value="Genomic_DNA"/>
</dbReference>